<dbReference type="RefSeq" id="WP_014396819.1">
    <property type="nucleotide sequence ID" value="NC_017030.1"/>
</dbReference>
<proteinExistence type="inferred from homology"/>
<dbReference type="PROSITE" id="PS51900">
    <property type="entry name" value="CB"/>
    <property type="match status" value="1"/>
</dbReference>
<dbReference type="InterPro" id="IPR013762">
    <property type="entry name" value="Integrase-like_cat_sf"/>
</dbReference>
<dbReference type="GO" id="GO:0015074">
    <property type="term" value="P:DNA integration"/>
    <property type="evidence" value="ECO:0007669"/>
    <property type="project" value="UniProtKB-KW"/>
</dbReference>
<comment type="similarity">
    <text evidence="1">Belongs to the 'phage' integrase family.</text>
</comment>
<reference evidence="9 10" key="1">
    <citation type="journal article" date="2012" name="J. Bacteriol.">
        <title>Complete Genome Sequence of the Fruiting Myxobacterium Corallococcus coralloides DSM 2259.</title>
        <authorList>
            <person name="Huntley S."/>
            <person name="Zhang Y."/>
            <person name="Treuner-Lange A."/>
            <person name="Kneip S."/>
            <person name="Sensen C.W."/>
            <person name="Sogaard-Andersen L."/>
        </authorList>
    </citation>
    <scope>NUCLEOTIDE SEQUENCE [LARGE SCALE GENOMIC DNA]</scope>
    <source>
        <strain evidence="10">ATCC 25202 / DSM 2259 / NBRC 100086 / M2</strain>
    </source>
</reference>
<protein>
    <submittedName>
        <fullName evidence="9">Tyrosine recombinase</fullName>
    </submittedName>
</protein>
<dbReference type="Gene3D" id="1.10.443.10">
    <property type="entry name" value="Intergrase catalytic core"/>
    <property type="match status" value="1"/>
</dbReference>
<dbReference type="Gene3D" id="1.10.150.130">
    <property type="match status" value="1"/>
</dbReference>
<dbReference type="InterPro" id="IPR050090">
    <property type="entry name" value="Tyrosine_recombinase_XerCD"/>
</dbReference>
<evidence type="ECO:0000256" key="1">
    <source>
        <dbReference type="ARBA" id="ARBA00008857"/>
    </source>
</evidence>
<evidence type="ECO:0000259" key="8">
    <source>
        <dbReference type="PROSITE" id="PS51900"/>
    </source>
</evidence>
<feature type="domain" description="Core-binding (CB)" evidence="8">
    <location>
        <begin position="82"/>
        <end position="161"/>
    </location>
</feature>
<keyword evidence="4" id="KW-0233">DNA recombination</keyword>
<dbReference type="PROSITE" id="PS51898">
    <property type="entry name" value="TYR_RECOMBINASE"/>
    <property type="match status" value="1"/>
</dbReference>
<dbReference type="AlphaFoldDB" id="H8MVM7"/>
<evidence type="ECO:0000256" key="5">
    <source>
        <dbReference type="PROSITE-ProRule" id="PRU01248"/>
    </source>
</evidence>
<evidence type="ECO:0000259" key="7">
    <source>
        <dbReference type="PROSITE" id="PS51898"/>
    </source>
</evidence>
<keyword evidence="3 5" id="KW-0238">DNA-binding</keyword>
<dbReference type="OrthoDB" id="9789256at2"/>
<evidence type="ECO:0000313" key="10">
    <source>
        <dbReference type="Proteomes" id="UP000007587"/>
    </source>
</evidence>
<dbReference type="STRING" id="1144275.COCOR_04007"/>
<evidence type="ECO:0000256" key="6">
    <source>
        <dbReference type="SAM" id="MobiDB-lite"/>
    </source>
</evidence>
<dbReference type="Pfam" id="PF00589">
    <property type="entry name" value="Phage_integrase"/>
    <property type="match status" value="1"/>
</dbReference>
<evidence type="ECO:0000313" key="9">
    <source>
        <dbReference type="EMBL" id="AFE10660.1"/>
    </source>
</evidence>
<dbReference type="EMBL" id="CP003389">
    <property type="protein sequence ID" value="AFE10660.1"/>
    <property type="molecule type" value="Genomic_DNA"/>
</dbReference>
<dbReference type="Proteomes" id="UP000007587">
    <property type="component" value="Chromosome"/>
</dbReference>
<evidence type="ECO:0000256" key="3">
    <source>
        <dbReference type="ARBA" id="ARBA00023125"/>
    </source>
</evidence>
<dbReference type="InterPro" id="IPR002104">
    <property type="entry name" value="Integrase_catalytic"/>
</dbReference>
<dbReference type="CDD" id="cd00397">
    <property type="entry name" value="DNA_BRE_C"/>
    <property type="match status" value="1"/>
</dbReference>
<dbReference type="KEGG" id="ccx:COCOR_04007"/>
<gene>
    <name evidence="9" type="primary">xerD1</name>
    <name evidence="9" type="ordered locus">COCOR_04007</name>
</gene>
<dbReference type="GO" id="GO:0003677">
    <property type="term" value="F:DNA binding"/>
    <property type="evidence" value="ECO:0007669"/>
    <property type="project" value="UniProtKB-UniRule"/>
</dbReference>
<dbReference type="PANTHER" id="PTHR30349">
    <property type="entry name" value="PHAGE INTEGRASE-RELATED"/>
    <property type="match status" value="1"/>
</dbReference>
<dbReference type="InterPro" id="IPR044068">
    <property type="entry name" value="CB"/>
</dbReference>
<organism evidence="9 10">
    <name type="scientific">Corallococcus coralloides (strain ATCC 25202 / DSM 2259 / NBRC 100086 / M2)</name>
    <name type="common">Myxococcus coralloides</name>
    <dbReference type="NCBI Taxonomy" id="1144275"/>
    <lineage>
        <taxon>Bacteria</taxon>
        <taxon>Pseudomonadati</taxon>
        <taxon>Myxococcota</taxon>
        <taxon>Myxococcia</taxon>
        <taxon>Myxococcales</taxon>
        <taxon>Cystobacterineae</taxon>
        <taxon>Myxococcaceae</taxon>
        <taxon>Corallococcus</taxon>
    </lineage>
</organism>
<dbReference type="eggNOG" id="COG0582">
    <property type="taxonomic scope" value="Bacteria"/>
</dbReference>
<keyword evidence="10" id="KW-1185">Reference proteome</keyword>
<dbReference type="InParanoid" id="H8MVM7"/>
<dbReference type="HOGENOM" id="CLU_517519_0_0_7"/>
<dbReference type="InterPro" id="IPR010998">
    <property type="entry name" value="Integrase_recombinase_N"/>
</dbReference>
<dbReference type="PANTHER" id="PTHR30349:SF41">
    <property type="entry name" value="INTEGRASE_RECOMBINASE PROTEIN MJ0367-RELATED"/>
    <property type="match status" value="1"/>
</dbReference>
<name>H8MVM7_CORCM</name>
<feature type="compositionally biased region" description="Basic and acidic residues" evidence="6">
    <location>
        <begin position="444"/>
        <end position="460"/>
    </location>
</feature>
<keyword evidence="2" id="KW-0229">DNA integration</keyword>
<dbReference type="SUPFAM" id="SSF56349">
    <property type="entry name" value="DNA breaking-rejoining enzymes"/>
    <property type="match status" value="1"/>
</dbReference>
<evidence type="ECO:0000256" key="2">
    <source>
        <dbReference type="ARBA" id="ARBA00022908"/>
    </source>
</evidence>
<accession>H8MVM7</accession>
<feature type="region of interest" description="Disordered" evidence="6">
    <location>
        <begin position="426"/>
        <end position="473"/>
    </location>
</feature>
<dbReference type="GO" id="GO:0006310">
    <property type="term" value="P:DNA recombination"/>
    <property type="evidence" value="ECO:0007669"/>
    <property type="project" value="UniProtKB-KW"/>
</dbReference>
<dbReference type="InterPro" id="IPR011010">
    <property type="entry name" value="DNA_brk_join_enz"/>
</dbReference>
<evidence type="ECO:0000256" key="4">
    <source>
        <dbReference type="ARBA" id="ARBA00023172"/>
    </source>
</evidence>
<reference evidence="10" key="2">
    <citation type="submission" date="2012-03" db="EMBL/GenBank/DDBJ databases">
        <title>Genome sequence of the fruiting myxobacterium Corallococcus coralloides DSM 2259.</title>
        <authorList>
            <person name="Huntley S."/>
            <person name="Zhang Y."/>
            <person name="Treuner-Lange A."/>
            <person name="Sensen C.W."/>
            <person name="Sogaard-Andersen L."/>
        </authorList>
    </citation>
    <scope>NUCLEOTIDE SEQUENCE [LARGE SCALE GENOMIC DNA]</scope>
    <source>
        <strain evidence="10">ATCC 25202 / DSM 2259 / NBRC 100086 / M2</strain>
    </source>
</reference>
<feature type="domain" description="Tyr recombinase" evidence="7">
    <location>
        <begin position="183"/>
        <end position="368"/>
    </location>
</feature>
<sequence>MTSVYFRPNRVGKALVAAGKRLRRESPTYGTWWLRYRDEAGRKVRESCEARMEAEAERLVHEKAMRAERVRAGLEKMPVPPITCAELLEKYMAASQHLASIKPMQSQLRRWVGPHFGKKLVTQVTPADCEALLQKSRDAGQAATTTRVLYIRARLVFEYACKKLLVIEKNPWASVSHPPLPRRAVKVLRPEQIGALLAAAGPWRPLLLVAILTGLRRGELAALRWEDIDWSAGANGVIHVRRSWGRDTTKGGKERLVPVHPQLRPELEAYRRNAGATEGLVFPSTRTGGMRYATWPVTALLRNIAARAGVNLPEGFTFHGLRKQFGSLVHQATGDLVTTQRLLGHANPQITAAVYLATDVGHLEQQMGKVRLTVGAADEHVANTWATFQGESPAVHEAKALQIQGLPAMPATISADADSRWCRTQSSAWPRGLPGIPHALGRSGLDRPPHPERSRMERPALPHPRHSNDSSPLALAPNVLCPLHVRAPPAGVSASGDPSWKSASLAFGAALRCRARALVATRRAWR</sequence>